<dbReference type="EMBL" id="BNCQ01000066">
    <property type="protein sequence ID" value="GIM15543.1"/>
    <property type="molecule type" value="Genomic_DNA"/>
</dbReference>
<sequence>MRGQCRDPATTLPGRQHLDASSSSDRELKLWRAEPAHVNGPTLSPGNILRFISTQTSARWSTVSVTCSATSDRYYGSFRAMLEMEGLPWRRVLPGMISLEGVEVSRSIPNYRKREAVEGVVAVGFKILPHQEDAS</sequence>
<reference evidence="2" key="1">
    <citation type="journal article" date="2021" name="Proc. Natl. Acad. Sci. U.S.A.">
        <title>Three genomes in the algal genus Volvox reveal the fate of a haploid sex-determining region after a transition to homothallism.</title>
        <authorList>
            <person name="Yamamoto K."/>
            <person name="Hamaji T."/>
            <person name="Kawai-Toyooka H."/>
            <person name="Matsuzaki R."/>
            <person name="Takahashi F."/>
            <person name="Nishimura Y."/>
            <person name="Kawachi M."/>
            <person name="Noguchi H."/>
            <person name="Minakuchi Y."/>
            <person name="Umen J.G."/>
            <person name="Toyoda A."/>
            <person name="Nozaki H."/>
        </authorList>
    </citation>
    <scope>NUCLEOTIDE SEQUENCE</scope>
    <source>
        <strain evidence="2">NIES-3785</strain>
    </source>
</reference>
<accession>A0A8J4GY35</accession>
<gene>
    <name evidence="2" type="ORF">Vretimale_18304</name>
</gene>
<dbReference type="Proteomes" id="UP000722791">
    <property type="component" value="Unassembled WGS sequence"/>
</dbReference>
<evidence type="ECO:0000256" key="1">
    <source>
        <dbReference type="SAM" id="MobiDB-lite"/>
    </source>
</evidence>
<dbReference type="AlphaFoldDB" id="A0A8J4GY35"/>
<evidence type="ECO:0000313" key="2">
    <source>
        <dbReference type="EMBL" id="GIM15543.1"/>
    </source>
</evidence>
<protein>
    <submittedName>
        <fullName evidence="2">Uncharacterized protein</fullName>
    </submittedName>
</protein>
<comment type="caution">
    <text evidence="2">The sequence shown here is derived from an EMBL/GenBank/DDBJ whole genome shotgun (WGS) entry which is preliminary data.</text>
</comment>
<evidence type="ECO:0000313" key="3">
    <source>
        <dbReference type="Proteomes" id="UP000722791"/>
    </source>
</evidence>
<organism evidence="2 3">
    <name type="scientific">Volvox reticuliferus</name>
    <dbReference type="NCBI Taxonomy" id="1737510"/>
    <lineage>
        <taxon>Eukaryota</taxon>
        <taxon>Viridiplantae</taxon>
        <taxon>Chlorophyta</taxon>
        <taxon>core chlorophytes</taxon>
        <taxon>Chlorophyceae</taxon>
        <taxon>CS clade</taxon>
        <taxon>Chlamydomonadales</taxon>
        <taxon>Volvocaceae</taxon>
        <taxon>Volvox</taxon>
    </lineage>
</organism>
<feature type="region of interest" description="Disordered" evidence="1">
    <location>
        <begin position="1"/>
        <end position="24"/>
    </location>
</feature>
<name>A0A8J4GY35_9CHLO</name>
<dbReference type="Gene3D" id="2.30.130.30">
    <property type="entry name" value="Hypothetical protein"/>
    <property type="match status" value="1"/>
</dbReference>
<proteinExistence type="predicted"/>